<reference evidence="2 4" key="2">
    <citation type="submission" date="2015-03" db="EMBL/GenBank/DDBJ databases">
        <authorList>
            <consortium name="Pathogen Informatics"/>
            <person name="Murphy D."/>
        </authorList>
    </citation>
    <scope>NUCLEOTIDE SEQUENCE [LARGE SCALE GENOMIC DNA]</scope>
    <source>
        <strain evidence="2 4">IP08791</strain>
    </source>
</reference>
<dbReference type="AlphaFoldDB" id="A0A0T9UPW1"/>
<protein>
    <submittedName>
        <fullName evidence="3">Uncharacterized protein</fullName>
    </submittedName>
</protein>
<evidence type="ECO:0000313" key="5">
    <source>
        <dbReference type="Proteomes" id="UP000041595"/>
    </source>
</evidence>
<feature type="region of interest" description="Disordered" evidence="1">
    <location>
        <begin position="19"/>
        <end position="38"/>
    </location>
</feature>
<sequence>MTESISAQTMNYLLSVRFRSVGPQTPKHDKEAPAALSS</sequence>
<dbReference type="Proteomes" id="UP000041595">
    <property type="component" value="Unassembled WGS sequence"/>
</dbReference>
<dbReference type="Proteomes" id="UP000038647">
    <property type="component" value="Unassembled WGS sequence"/>
</dbReference>
<gene>
    <name evidence="3" type="ORF">ERS137965_03471</name>
    <name evidence="2" type="ORF">ERS137966_03496</name>
</gene>
<evidence type="ECO:0000256" key="1">
    <source>
        <dbReference type="SAM" id="MobiDB-lite"/>
    </source>
</evidence>
<reference evidence="3 5" key="1">
    <citation type="submission" date="2015-03" db="EMBL/GenBank/DDBJ databases">
        <authorList>
            <person name="Murphy D."/>
        </authorList>
    </citation>
    <scope>NUCLEOTIDE SEQUENCE [LARGE SCALE GENOMIC DNA]</scope>
    <source>
        <strain evidence="3 5">IP06005</strain>
    </source>
</reference>
<accession>A0A0T9UPW1</accession>
<dbReference type="EMBL" id="CQEH01000020">
    <property type="protein sequence ID" value="CNL53208.1"/>
    <property type="molecule type" value="Genomic_DNA"/>
</dbReference>
<name>A0A0T9UPW1_YERAL</name>
<keyword evidence="4" id="KW-1185">Reference proteome</keyword>
<dbReference type="EMBL" id="CQEJ01000023">
    <property type="protein sequence ID" value="CNL59285.1"/>
    <property type="molecule type" value="Genomic_DNA"/>
</dbReference>
<evidence type="ECO:0000313" key="4">
    <source>
        <dbReference type="Proteomes" id="UP000038647"/>
    </source>
</evidence>
<evidence type="ECO:0000313" key="2">
    <source>
        <dbReference type="EMBL" id="CNL53208.1"/>
    </source>
</evidence>
<evidence type="ECO:0000313" key="3">
    <source>
        <dbReference type="EMBL" id="CNL59285.1"/>
    </source>
</evidence>
<proteinExistence type="predicted"/>
<organism evidence="3 5">
    <name type="scientific">Yersinia aldovae</name>
    <dbReference type="NCBI Taxonomy" id="29483"/>
    <lineage>
        <taxon>Bacteria</taxon>
        <taxon>Pseudomonadati</taxon>
        <taxon>Pseudomonadota</taxon>
        <taxon>Gammaproteobacteria</taxon>
        <taxon>Enterobacterales</taxon>
        <taxon>Yersiniaceae</taxon>
        <taxon>Yersinia</taxon>
    </lineage>
</organism>